<organism evidence="3 4">
    <name type="scientific">Leeuwenhoekiella blandensis (strain CECT 7118 / CCUG 51940 / KCTC 22103 / MED217)</name>
    <name type="common">Flavobacterium sp. (strain MED217)</name>
    <dbReference type="NCBI Taxonomy" id="398720"/>
    <lineage>
        <taxon>Bacteria</taxon>
        <taxon>Pseudomonadati</taxon>
        <taxon>Bacteroidota</taxon>
        <taxon>Flavobacteriia</taxon>
        <taxon>Flavobacteriales</taxon>
        <taxon>Flavobacteriaceae</taxon>
        <taxon>Leeuwenhoekiella</taxon>
    </lineage>
</organism>
<dbReference type="Pfam" id="PF06713">
    <property type="entry name" value="bPH_4"/>
    <property type="match status" value="1"/>
</dbReference>
<evidence type="ECO:0000313" key="3">
    <source>
        <dbReference type="EMBL" id="EAQ48736.1"/>
    </source>
</evidence>
<keyword evidence="4" id="KW-1185">Reference proteome</keyword>
<keyword evidence="1" id="KW-0812">Transmembrane</keyword>
<dbReference type="InterPro" id="IPR009589">
    <property type="entry name" value="PH_YyaB-like"/>
</dbReference>
<name>A3XNY3_LEEBM</name>
<dbReference type="EMBL" id="AANC01000007">
    <property type="protein sequence ID" value="EAQ48736.1"/>
    <property type="molecule type" value="Genomic_DNA"/>
</dbReference>
<feature type="transmembrane region" description="Helical" evidence="1">
    <location>
        <begin position="39"/>
        <end position="62"/>
    </location>
</feature>
<evidence type="ECO:0000259" key="2">
    <source>
        <dbReference type="Pfam" id="PF06713"/>
    </source>
</evidence>
<comment type="caution">
    <text evidence="3">The sequence shown here is derived from an EMBL/GenBank/DDBJ whole genome shotgun (WGS) entry which is preliminary data.</text>
</comment>
<keyword evidence="1" id="KW-0472">Membrane</keyword>
<feature type="domain" description="Uncharacterized protein YyaB-like PH" evidence="2">
    <location>
        <begin position="58"/>
        <end position="131"/>
    </location>
</feature>
<reference evidence="3 4" key="1">
    <citation type="journal article" date="2007" name="Nature">
        <title>Light stimulates growth of proteorhodopsin-containing marine Flavobacteria.</title>
        <authorList>
            <person name="Gomez-Consarnau L."/>
            <person name="Gonzalez J.M."/>
            <person name="Coll-Llado M."/>
            <person name="Gourdon P."/>
            <person name="Pascher T."/>
            <person name="Neutze R."/>
            <person name="Pedros-Alio C."/>
            <person name="Pinhassi J."/>
        </authorList>
    </citation>
    <scope>NUCLEOTIDE SEQUENCE [LARGE SCALE GENOMIC DNA]</scope>
    <source>
        <strain evidence="3 4">MED217</strain>
    </source>
</reference>
<dbReference type="HOGENOM" id="CLU_129146_0_1_10"/>
<keyword evidence="1" id="KW-1133">Transmembrane helix</keyword>
<proteinExistence type="predicted"/>
<sequence>MNFKSRKDPLFLSALLVLIFLFILIGVFSDSGKETGWYWYVLGITPTSILFLWFFFGTSYSLTSSFLNYKSGPLKGSIPLENIREIIKNKTLWVGLKPATARKGLIIKYNAYDEIYISPQDNEEFIKSILSYKADIKII</sequence>
<dbReference type="eggNOG" id="ENOG5032TSP">
    <property type="taxonomic scope" value="Bacteria"/>
</dbReference>
<dbReference type="Proteomes" id="UP000001601">
    <property type="component" value="Unassembled WGS sequence"/>
</dbReference>
<gene>
    <name evidence="3" type="ORF">MED217_09315</name>
</gene>
<dbReference type="AlphaFoldDB" id="A3XNY3"/>
<evidence type="ECO:0000313" key="4">
    <source>
        <dbReference type="Proteomes" id="UP000001601"/>
    </source>
</evidence>
<protein>
    <recommendedName>
        <fullName evidence="2">Uncharacterized protein YyaB-like PH domain-containing protein</fullName>
    </recommendedName>
</protein>
<evidence type="ECO:0000256" key="1">
    <source>
        <dbReference type="SAM" id="Phobius"/>
    </source>
</evidence>
<dbReference type="GO" id="GO:0030153">
    <property type="term" value="P:bacteriocin immunity"/>
    <property type="evidence" value="ECO:0007669"/>
    <property type="project" value="InterPro"/>
</dbReference>
<dbReference type="OrthoDB" id="1437824at2"/>
<accession>A3XNY3</accession>
<dbReference type="STRING" id="398720.MED217_09315"/>
<dbReference type="RefSeq" id="WP_009780239.1">
    <property type="nucleotide sequence ID" value="NZ_CH672395.1"/>
</dbReference>